<reference evidence="2 3" key="1">
    <citation type="submission" date="2019-07" db="EMBL/GenBank/DDBJ databases">
        <title>Paenibacillus thiaminolyticus NRRL B-4156.</title>
        <authorList>
            <person name="Hehnly C."/>
            <person name="Zhang L."/>
        </authorList>
    </citation>
    <scope>NUCLEOTIDE SEQUENCE [LARGE SCALE GENOMIC DNA]</scope>
    <source>
        <strain evidence="2 3">NRRL B-4156</strain>
    </source>
</reference>
<keyword evidence="4" id="KW-1185">Reference proteome</keyword>
<dbReference type="RefSeq" id="WP_087440213.1">
    <property type="nucleotide sequence ID" value="NZ_CABMNB010000003.1"/>
</dbReference>
<sequence length="65" mass="7861">MKRTWAGSVATEKTKAVNLKYDDFDFLGFTFQNWRERRIDGKPYFIVEPRDATWKDFKKKVKAKR</sequence>
<gene>
    <name evidence="2" type="ORF">FLT43_14545</name>
    <name evidence="1" type="ORF">M5W83_18655</name>
</gene>
<evidence type="ECO:0000313" key="2">
    <source>
        <dbReference type="EMBL" id="QDM44541.1"/>
    </source>
</evidence>
<protein>
    <submittedName>
        <fullName evidence="2">Uncharacterized protein</fullName>
    </submittedName>
</protein>
<dbReference type="GeneID" id="76997180"/>
<proteinExistence type="predicted"/>
<name>A0AAP9J176_PANTH</name>
<evidence type="ECO:0000313" key="3">
    <source>
        <dbReference type="Proteomes" id="UP000315377"/>
    </source>
</evidence>
<dbReference type="Proteomes" id="UP001209276">
    <property type="component" value="Unassembled WGS sequence"/>
</dbReference>
<dbReference type="EMBL" id="JAMDMM010000036">
    <property type="protein sequence ID" value="MCY9609169.1"/>
    <property type="molecule type" value="Genomic_DNA"/>
</dbReference>
<evidence type="ECO:0000313" key="4">
    <source>
        <dbReference type="Proteomes" id="UP001209276"/>
    </source>
</evidence>
<dbReference type="Proteomes" id="UP000315377">
    <property type="component" value="Chromosome"/>
</dbReference>
<reference evidence="1 4" key="2">
    <citation type="submission" date="2022-05" db="EMBL/GenBank/DDBJ databases">
        <title>Genome Sequencing of Bee-Associated Microbes.</title>
        <authorList>
            <person name="Dunlap C."/>
        </authorList>
    </citation>
    <scope>NUCLEOTIDE SEQUENCE [LARGE SCALE GENOMIC DNA]</scope>
    <source>
        <strain evidence="1 4">NRRL B-14613</strain>
    </source>
</reference>
<organism evidence="2 3">
    <name type="scientific">Paenibacillus thiaminolyticus</name>
    <name type="common">Bacillus thiaminolyticus</name>
    <dbReference type="NCBI Taxonomy" id="49283"/>
    <lineage>
        <taxon>Bacteria</taxon>
        <taxon>Bacillati</taxon>
        <taxon>Bacillota</taxon>
        <taxon>Bacilli</taxon>
        <taxon>Bacillales</taxon>
        <taxon>Paenibacillaceae</taxon>
        <taxon>Paenibacillus</taxon>
    </lineage>
</organism>
<evidence type="ECO:0000313" key="1">
    <source>
        <dbReference type="EMBL" id="MCY9609169.1"/>
    </source>
</evidence>
<accession>A0AAP9J176</accession>
<dbReference type="AlphaFoldDB" id="A0AAP9J176"/>
<dbReference type="EMBL" id="CP041405">
    <property type="protein sequence ID" value="QDM44541.1"/>
    <property type="molecule type" value="Genomic_DNA"/>
</dbReference>